<evidence type="ECO:0000256" key="11">
    <source>
        <dbReference type="ARBA" id="ARBA00023163"/>
    </source>
</evidence>
<evidence type="ECO:0000256" key="3">
    <source>
        <dbReference type="ARBA" id="ARBA00022553"/>
    </source>
</evidence>
<dbReference type="InterPro" id="IPR001789">
    <property type="entry name" value="Sig_transdc_resp-reg_receiver"/>
</dbReference>
<feature type="modified residue" description="4-aspartylphosphate" evidence="12">
    <location>
        <position position="1217"/>
    </location>
</feature>
<keyword evidence="11" id="KW-0804">Transcription</keyword>
<evidence type="ECO:0000256" key="5">
    <source>
        <dbReference type="ARBA" id="ARBA00022741"/>
    </source>
</evidence>
<keyword evidence="4" id="KW-0808">Transferase</keyword>
<evidence type="ECO:0000256" key="12">
    <source>
        <dbReference type="PROSITE-ProRule" id="PRU00169"/>
    </source>
</evidence>
<keyword evidence="14" id="KW-0732">Signal</keyword>
<evidence type="ECO:0000256" key="8">
    <source>
        <dbReference type="ARBA" id="ARBA00023012"/>
    </source>
</evidence>
<protein>
    <recommendedName>
        <fullName evidence="2">histidine kinase</fullName>
        <ecNumber evidence="2">2.7.13.3</ecNumber>
    </recommendedName>
</protein>
<evidence type="ECO:0000259" key="17">
    <source>
        <dbReference type="PROSITE" id="PS50110"/>
    </source>
</evidence>
<keyword evidence="9" id="KW-0805">Transcription regulation</keyword>
<dbReference type="SMART" id="SM00388">
    <property type="entry name" value="HisKA"/>
    <property type="match status" value="1"/>
</dbReference>
<dbReference type="Pfam" id="PF07494">
    <property type="entry name" value="Reg_prop"/>
    <property type="match status" value="3"/>
</dbReference>
<dbReference type="InterPro" id="IPR013783">
    <property type="entry name" value="Ig-like_fold"/>
</dbReference>
<dbReference type="SUPFAM" id="SSF55874">
    <property type="entry name" value="ATPase domain of HSP90 chaperone/DNA topoisomerase II/histidine kinase"/>
    <property type="match status" value="1"/>
</dbReference>
<dbReference type="InterPro" id="IPR003661">
    <property type="entry name" value="HisK_dim/P_dom"/>
</dbReference>
<dbReference type="InterPro" id="IPR015943">
    <property type="entry name" value="WD40/YVTN_repeat-like_dom_sf"/>
</dbReference>
<evidence type="ECO:0000313" key="19">
    <source>
        <dbReference type="Proteomes" id="UP000448877"/>
    </source>
</evidence>
<dbReference type="Gene3D" id="3.30.565.10">
    <property type="entry name" value="Histidine kinase-like ATPase, C-terminal domain"/>
    <property type="match status" value="1"/>
</dbReference>
<dbReference type="EMBL" id="VVYV01000121">
    <property type="protein sequence ID" value="KAA5411089.1"/>
    <property type="molecule type" value="Genomic_DNA"/>
</dbReference>
<dbReference type="InterPro" id="IPR005467">
    <property type="entry name" value="His_kinase_dom"/>
</dbReference>
<dbReference type="Gene3D" id="3.40.50.2300">
    <property type="match status" value="1"/>
</dbReference>
<dbReference type="InterPro" id="IPR018060">
    <property type="entry name" value="HTH_AraC"/>
</dbReference>
<reference evidence="18 19" key="1">
    <citation type="journal article" date="2019" name="Nat. Med.">
        <title>A library of human gut bacterial isolates paired with longitudinal multiomics data enables mechanistic microbiome research.</title>
        <authorList>
            <person name="Poyet M."/>
            <person name="Groussin M."/>
            <person name="Gibbons S.M."/>
            <person name="Avila-Pacheco J."/>
            <person name="Jiang X."/>
            <person name="Kearney S.M."/>
            <person name="Perrotta A.R."/>
            <person name="Berdy B."/>
            <person name="Zhao S."/>
            <person name="Lieberman T.D."/>
            <person name="Swanson P.K."/>
            <person name="Smith M."/>
            <person name="Roesemann S."/>
            <person name="Alexander J.E."/>
            <person name="Rich S.A."/>
            <person name="Livny J."/>
            <person name="Vlamakis H."/>
            <person name="Clish C."/>
            <person name="Bullock K."/>
            <person name="Deik A."/>
            <person name="Scott J."/>
            <person name="Pierce K.A."/>
            <person name="Xavier R.J."/>
            <person name="Alm E.J."/>
        </authorList>
    </citation>
    <scope>NUCLEOTIDE SEQUENCE [LARGE SCALE GENOMIC DNA]</scope>
    <source>
        <strain evidence="18 19">BIOML-A6</strain>
    </source>
</reference>
<dbReference type="Pfam" id="PF00512">
    <property type="entry name" value="HisKA"/>
    <property type="match status" value="1"/>
</dbReference>
<dbReference type="PROSITE" id="PS50110">
    <property type="entry name" value="RESPONSE_REGULATORY"/>
    <property type="match status" value="1"/>
</dbReference>
<name>A0A3D6B0N9_9BACE</name>
<dbReference type="Pfam" id="PF00072">
    <property type="entry name" value="Response_reg"/>
    <property type="match status" value="1"/>
</dbReference>
<dbReference type="InterPro" id="IPR011006">
    <property type="entry name" value="CheY-like_superfamily"/>
</dbReference>
<proteinExistence type="predicted"/>
<feature type="domain" description="Histidine kinase" evidence="16">
    <location>
        <begin position="907"/>
        <end position="1123"/>
    </location>
</feature>
<dbReference type="InterPro" id="IPR036890">
    <property type="entry name" value="HATPase_C_sf"/>
</dbReference>
<dbReference type="CDD" id="cd00082">
    <property type="entry name" value="HisKA"/>
    <property type="match status" value="1"/>
</dbReference>
<evidence type="ECO:0000256" key="4">
    <source>
        <dbReference type="ARBA" id="ARBA00022679"/>
    </source>
</evidence>
<dbReference type="InterPro" id="IPR003594">
    <property type="entry name" value="HATPase_dom"/>
</dbReference>
<dbReference type="Gene3D" id="2.130.10.10">
    <property type="entry name" value="YVTN repeat-like/Quinoprotein amine dehydrogenase"/>
    <property type="match status" value="3"/>
</dbReference>
<evidence type="ECO:0000256" key="9">
    <source>
        <dbReference type="ARBA" id="ARBA00023015"/>
    </source>
</evidence>
<gene>
    <name evidence="18" type="ORF">F2Y81_29080</name>
</gene>
<dbReference type="FunFam" id="3.30.565.10:FF:000037">
    <property type="entry name" value="Hybrid sensor histidine kinase/response regulator"/>
    <property type="match status" value="1"/>
</dbReference>
<keyword evidence="10" id="KW-0238">DNA-binding</keyword>
<evidence type="ECO:0000256" key="1">
    <source>
        <dbReference type="ARBA" id="ARBA00000085"/>
    </source>
</evidence>
<dbReference type="InterPro" id="IPR004358">
    <property type="entry name" value="Sig_transdc_His_kin-like_C"/>
</dbReference>
<dbReference type="EC" id="2.7.13.3" evidence="2"/>
<evidence type="ECO:0000256" key="14">
    <source>
        <dbReference type="SAM" id="SignalP"/>
    </source>
</evidence>
<feature type="domain" description="Response regulatory" evidence="17">
    <location>
        <begin position="1169"/>
        <end position="1284"/>
    </location>
</feature>
<feature type="signal peptide" evidence="14">
    <location>
        <begin position="1"/>
        <end position="18"/>
    </location>
</feature>
<dbReference type="Gene3D" id="1.10.287.130">
    <property type="match status" value="1"/>
</dbReference>
<dbReference type="SUPFAM" id="SSF52172">
    <property type="entry name" value="CheY-like"/>
    <property type="match status" value="1"/>
</dbReference>
<dbReference type="Pfam" id="PF02518">
    <property type="entry name" value="HATPase_c"/>
    <property type="match status" value="1"/>
</dbReference>
<dbReference type="PROSITE" id="PS01124">
    <property type="entry name" value="HTH_ARAC_FAMILY_2"/>
    <property type="match status" value="1"/>
</dbReference>
<dbReference type="PROSITE" id="PS50109">
    <property type="entry name" value="HIS_KIN"/>
    <property type="match status" value="1"/>
</dbReference>
<evidence type="ECO:0000256" key="13">
    <source>
        <dbReference type="SAM" id="Phobius"/>
    </source>
</evidence>
<dbReference type="SUPFAM" id="SSF47384">
    <property type="entry name" value="Homodimeric domain of signal transducing histidine kinase"/>
    <property type="match status" value="1"/>
</dbReference>
<dbReference type="SUPFAM" id="SSF50998">
    <property type="entry name" value="Quinoprotein alcohol dehydrogenase-like"/>
    <property type="match status" value="1"/>
</dbReference>
<dbReference type="PANTHER" id="PTHR43547">
    <property type="entry name" value="TWO-COMPONENT HISTIDINE KINASE"/>
    <property type="match status" value="1"/>
</dbReference>
<keyword evidence="5" id="KW-0547">Nucleotide-binding</keyword>
<keyword evidence="8" id="KW-0902">Two-component regulatory system</keyword>
<dbReference type="Gene3D" id="1.10.10.60">
    <property type="entry name" value="Homeodomain-like"/>
    <property type="match status" value="1"/>
</dbReference>
<keyword evidence="6" id="KW-0418">Kinase</keyword>
<dbReference type="Proteomes" id="UP000448877">
    <property type="component" value="Unassembled WGS sequence"/>
</dbReference>
<dbReference type="InterPro" id="IPR011123">
    <property type="entry name" value="Y_Y_Y"/>
</dbReference>
<evidence type="ECO:0000256" key="2">
    <source>
        <dbReference type="ARBA" id="ARBA00012438"/>
    </source>
</evidence>
<keyword evidence="13" id="KW-0812">Transmembrane</keyword>
<dbReference type="Pfam" id="PF07495">
    <property type="entry name" value="Y_Y_Y"/>
    <property type="match status" value="1"/>
</dbReference>
<dbReference type="Gene3D" id="2.60.40.10">
    <property type="entry name" value="Immunoglobulins"/>
    <property type="match status" value="1"/>
</dbReference>
<keyword evidence="13" id="KW-0472">Membrane</keyword>
<feature type="transmembrane region" description="Helical" evidence="13">
    <location>
        <begin position="864"/>
        <end position="885"/>
    </location>
</feature>
<dbReference type="InterPro" id="IPR009057">
    <property type="entry name" value="Homeodomain-like_sf"/>
</dbReference>
<organism evidence="18 19">
    <name type="scientific">Bacteroides cellulosilyticus</name>
    <dbReference type="NCBI Taxonomy" id="246787"/>
    <lineage>
        <taxon>Bacteria</taxon>
        <taxon>Pseudomonadati</taxon>
        <taxon>Bacteroidota</taxon>
        <taxon>Bacteroidia</taxon>
        <taxon>Bacteroidales</taxon>
        <taxon>Bacteroidaceae</taxon>
        <taxon>Bacteroides</taxon>
    </lineage>
</organism>
<dbReference type="SUPFAM" id="SSF63829">
    <property type="entry name" value="Calcium-dependent phosphotriesterase"/>
    <property type="match status" value="2"/>
</dbReference>
<dbReference type="PRINTS" id="PR00344">
    <property type="entry name" value="BCTRLSENSOR"/>
</dbReference>
<dbReference type="GO" id="GO:0005524">
    <property type="term" value="F:ATP binding"/>
    <property type="evidence" value="ECO:0007669"/>
    <property type="project" value="UniProtKB-KW"/>
</dbReference>
<feature type="chain" id="PRO_5030075697" description="histidine kinase" evidence="14">
    <location>
        <begin position="19"/>
        <end position="1429"/>
    </location>
</feature>
<feature type="domain" description="HTH araC/xylS-type" evidence="15">
    <location>
        <begin position="1327"/>
        <end position="1426"/>
    </location>
</feature>
<dbReference type="SUPFAM" id="SSF46689">
    <property type="entry name" value="Homeodomain-like"/>
    <property type="match status" value="1"/>
</dbReference>
<dbReference type="InterPro" id="IPR011047">
    <property type="entry name" value="Quinoprotein_ADH-like_sf"/>
</dbReference>
<evidence type="ECO:0000259" key="15">
    <source>
        <dbReference type="PROSITE" id="PS01124"/>
    </source>
</evidence>
<evidence type="ECO:0000256" key="6">
    <source>
        <dbReference type="ARBA" id="ARBA00022777"/>
    </source>
</evidence>
<comment type="catalytic activity">
    <reaction evidence="1">
        <text>ATP + protein L-histidine = ADP + protein N-phospho-L-histidine.</text>
        <dbReference type="EC" id="2.7.13.3"/>
    </reaction>
</comment>
<dbReference type="InterPro" id="IPR036097">
    <property type="entry name" value="HisK_dim/P_sf"/>
</dbReference>
<dbReference type="SMART" id="SM00448">
    <property type="entry name" value="REC"/>
    <property type="match status" value="1"/>
</dbReference>
<sequence>MKLHLSTLLLLFCLPILGQPQHTITRYNIEDGLPQQTITGITRDRNGYMWFTTWNGLCRFNGHSFVTYRVMPGDANDLATNRIDDIKIDARNHLWLLDDESTLYRFHPESSKFDRLTSQTAPAQNIFTLSDGDTWVFQTDGRLLRITPDESTMACRQILDNSYGVRRIISLLQDKEIIWIISDRGIYKYSKKDNKLTLALSTQKHFHSFRKYANKFVVGSDNGQLYVYDPKKDDYSIVKFNTSATLTRIKAYDSRHLLITAENDGFFLTDGYQGEGTHYTASNQLLSNDVNALYVEDSQKHIWIAYKNTTMISRIDSLGNYRKHYQLKMQKHDNSQRQISQDHDGRLWVFSKNEALNYYDENADEFLFFSISRTSCESAPPKIKKIYFDKQNNLWIAKQPKGLVKVSFKKDLFSLSVPDIAEYPSSNELRSIIEDADHNIWVGSKNGDIQVYDSNKRFIGFLNSTGRLSRQVENFDAVYALLQDQKGNIWIGTRNKGLIKLIPNGKLNYQLKYYKNDPADKFSLSCNSIFSLKEDKQGRIWIGTLGGGINYTDRDGHFIHPGNELSDYPTRFLRIKNICIDHQSNIWLATTSGVLLCKWSNGKLAYTPIVRNCNEKNSLSCDNVYDVFESSKHEIFITTFGGGLDKLTGFDKQNNGIFKNYSSPQMISNVPLTLAEDNKGNLWIPSENGLYRLFTDSDSTEVYDNRFLPEGLLLTESRACRLSSDEILFGTDKGLLSMKPERMKRDSHASNLIITDIHINGEKKEPSYWSSGITLSHKENSFSINYETLDMKFPNKIEYAYRLKGFDNWNYVKNNRMAVYTNIPKGNYCFQVKSTNSDGVWSNKIKEISITILPSFWESIYGTILYFIIFILIVAISTYILFVIYKLRNRVAIEKHILDIKTKFFTDMIHELRTPFTLIVAPIDHMLSQKDLNPVIQQDLALVKRNTKHTLKIINQVLDLQKLQNESKLTVQRIEIAAFIEHIINNFQSIAIQRESEITFESKESPLFLWADPDKLESILFNLITNAFKYSPKGTVIHLSVQETDTNIILQISDQGYGISQEKQKSIFNRFENYVSSDIFKKQSTGIGLSLVKELVELHKGKITLQSKINEGSIFTIYFRKGKEHFAPETEFILSDYDERPQLSQNDTLFLRDDYEAEEEACKDCGKSSILVVDDNQELLFFLHTILSEEFRVITASNGKEGLEKAIKYLPNMIVSDVVMPEMTGIEMVKKLQANTYTCHIPIVLLSSKADVENQNEGLELGVDDYITKPFSASYLIAKIWNIIRQRKRIQALYYSELIQNKEESNIDSEEKEELRSLPQADKDLLDGIVCFINKHLDHPDLSVDTLVEEAGISRSTLFKKIKTLIGISPMELIKNIRLKKAAELIEEGSDNFTQVAYKVGFKDSQHFSKCFKQIYGVTPTEYRKKHLG</sequence>
<dbReference type="GO" id="GO:0003700">
    <property type="term" value="F:DNA-binding transcription factor activity"/>
    <property type="evidence" value="ECO:0007669"/>
    <property type="project" value="InterPro"/>
</dbReference>
<dbReference type="SMART" id="SM00387">
    <property type="entry name" value="HATPase_c"/>
    <property type="match status" value="1"/>
</dbReference>
<dbReference type="InterPro" id="IPR011110">
    <property type="entry name" value="Reg_prop"/>
</dbReference>
<evidence type="ECO:0000256" key="7">
    <source>
        <dbReference type="ARBA" id="ARBA00022840"/>
    </source>
</evidence>
<dbReference type="InterPro" id="IPR018062">
    <property type="entry name" value="HTH_AraC-typ_CS"/>
</dbReference>
<dbReference type="PANTHER" id="PTHR43547:SF2">
    <property type="entry name" value="HYBRID SIGNAL TRANSDUCTION HISTIDINE KINASE C"/>
    <property type="match status" value="1"/>
</dbReference>
<dbReference type="PROSITE" id="PS00041">
    <property type="entry name" value="HTH_ARAC_FAMILY_1"/>
    <property type="match status" value="1"/>
</dbReference>
<dbReference type="SMART" id="SM00342">
    <property type="entry name" value="HTH_ARAC"/>
    <property type="match status" value="1"/>
</dbReference>
<dbReference type="GO" id="GO:0043565">
    <property type="term" value="F:sequence-specific DNA binding"/>
    <property type="evidence" value="ECO:0007669"/>
    <property type="project" value="InterPro"/>
</dbReference>
<evidence type="ECO:0000256" key="10">
    <source>
        <dbReference type="ARBA" id="ARBA00023125"/>
    </source>
</evidence>
<dbReference type="RefSeq" id="WP_007216699.1">
    <property type="nucleotide sequence ID" value="NZ_JAJCMC020000001.1"/>
</dbReference>
<dbReference type="Pfam" id="PF12833">
    <property type="entry name" value="HTH_18"/>
    <property type="match status" value="1"/>
</dbReference>
<evidence type="ECO:0000313" key="18">
    <source>
        <dbReference type="EMBL" id="KAA5411089.1"/>
    </source>
</evidence>
<comment type="caution">
    <text evidence="18">The sequence shown here is derived from an EMBL/GenBank/DDBJ whole genome shotgun (WGS) entry which is preliminary data.</text>
</comment>
<keyword evidence="13" id="KW-1133">Transmembrane helix</keyword>
<accession>A0A3D6B0N9</accession>
<dbReference type="GO" id="GO:0000155">
    <property type="term" value="F:phosphorelay sensor kinase activity"/>
    <property type="evidence" value="ECO:0007669"/>
    <property type="project" value="InterPro"/>
</dbReference>
<keyword evidence="3 12" id="KW-0597">Phosphoprotein</keyword>
<keyword evidence="7" id="KW-0067">ATP-binding</keyword>
<evidence type="ECO:0000259" key="16">
    <source>
        <dbReference type="PROSITE" id="PS50109"/>
    </source>
</evidence>